<evidence type="ECO:0000256" key="2">
    <source>
        <dbReference type="ARBA" id="ARBA00022448"/>
    </source>
</evidence>
<dbReference type="Gene3D" id="2.60.40.420">
    <property type="entry name" value="Cupredoxins - blue copper proteins"/>
    <property type="match status" value="1"/>
</dbReference>
<evidence type="ECO:0000259" key="13">
    <source>
        <dbReference type="PROSITE" id="PS51485"/>
    </source>
</evidence>
<evidence type="ECO:0000256" key="1">
    <source>
        <dbReference type="ARBA" id="ARBA00004479"/>
    </source>
</evidence>
<dbReference type="GO" id="GO:0046872">
    <property type="term" value="F:metal ion binding"/>
    <property type="evidence" value="ECO:0007669"/>
    <property type="project" value="UniProtKB-KW"/>
</dbReference>
<reference evidence="14" key="1">
    <citation type="submission" date="2023-03" db="EMBL/GenBank/DDBJ databases">
        <authorList>
            <person name="Julca I."/>
        </authorList>
    </citation>
    <scope>NUCLEOTIDE SEQUENCE</scope>
</reference>
<sequence>MASKALFIVVAFFATLVAPSMAKVHYVGGARGWTLNFDYQTWASGQEFHVGDDLVFRYPVGVHNVAKVNGTGFQTCTAPTDAAPLTSGYDVIRLAASGKKWYICSVGVHCAVGGMKLVIDVLPEGSAESPASAPAPSPVQWIPTRNAGRGLFGTFGKFVPRLGH</sequence>
<feature type="domain" description="Phytocyanin" evidence="13">
    <location>
        <begin position="23"/>
        <end position="123"/>
    </location>
</feature>
<evidence type="ECO:0000256" key="3">
    <source>
        <dbReference type="ARBA" id="ARBA00022692"/>
    </source>
</evidence>
<dbReference type="PANTHER" id="PTHR33021:SF553">
    <property type="entry name" value="PHYTOCYANIN DOMAIN-CONTAINING PROTEIN"/>
    <property type="match status" value="1"/>
</dbReference>
<dbReference type="CDD" id="cd04216">
    <property type="entry name" value="Phytocyanin"/>
    <property type="match status" value="1"/>
</dbReference>
<keyword evidence="6" id="KW-0249">Electron transport</keyword>
<dbReference type="GO" id="GO:0009055">
    <property type="term" value="F:electron transfer activity"/>
    <property type="evidence" value="ECO:0007669"/>
    <property type="project" value="InterPro"/>
</dbReference>
<evidence type="ECO:0000313" key="15">
    <source>
        <dbReference type="Proteomes" id="UP001161247"/>
    </source>
</evidence>
<dbReference type="Pfam" id="PF02298">
    <property type="entry name" value="Cu_bind_like"/>
    <property type="match status" value="1"/>
</dbReference>
<dbReference type="InterPro" id="IPR039391">
    <property type="entry name" value="Phytocyanin-like"/>
</dbReference>
<evidence type="ECO:0000256" key="11">
    <source>
        <dbReference type="ARBA" id="ARBA00023180"/>
    </source>
</evidence>
<organism evidence="14 15">
    <name type="scientific">Oldenlandia corymbosa var. corymbosa</name>
    <dbReference type="NCBI Taxonomy" id="529605"/>
    <lineage>
        <taxon>Eukaryota</taxon>
        <taxon>Viridiplantae</taxon>
        <taxon>Streptophyta</taxon>
        <taxon>Embryophyta</taxon>
        <taxon>Tracheophyta</taxon>
        <taxon>Spermatophyta</taxon>
        <taxon>Magnoliopsida</taxon>
        <taxon>eudicotyledons</taxon>
        <taxon>Gunneridae</taxon>
        <taxon>Pentapetalae</taxon>
        <taxon>asterids</taxon>
        <taxon>lamiids</taxon>
        <taxon>Gentianales</taxon>
        <taxon>Rubiaceae</taxon>
        <taxon>Rubioideae</taxon>
        <taxon>Spermacoceae</taxon>
        <taxon>Hedyotis-Oldenlandia complex</taxon>
        <taxon>Oldenlandia</taxon>
    </lineage>
</organism>
<evidence type="ECO:0000256" key="9">
    <source>
        <dbReference type="ARBA" id="ARBA00023136"/>
    </source>
</evidence>
<proteinExistence type="predicted"/>
<keyword evidence="2" id="KW-0813">Transport</keyword>
<evidence type="ECO:0000313" key="14">
    <source>
        <dbReference type="EMBL" id="CAI9093863.1"/>
    </source>
</evidence>
<dbReference type="InterPro" id="IPR008972">
    <property type="entry name" value="Cupredoxin"/>
</dbReference>
<evidence type="ECO:0000256" key="10">
    <source>
        <dbReference type="ARBA" id="ARBA00023157"/>
    </source>
</evidence>
<protein>
    <submittedName>
        <fullName evidence="14">OLC1v1029453C1</fullName>
    </submittedName>
</protein>
<keyword evidence="5 12" id="KW-0732">Signal</keyword>
<keyword evidence="11" id="KW-0325">Glycoprotein</keyword>
<feature type="chain" id="PRO_5043785149" evidence="12">
    <location>
        <begin position="23"/>
        <end position="164"/>
    </location>
</feature>
<evidence type="ECO:0000256" key="8">
    <source>
        <dbReference type="ARBA" id="ARBA00023008"/>
    </source>
</evidence>
<comment type="subcellular location">
    <subcellularLocation>
        <location evidence="1">Membrane</location>
        <topology evidence="1">Single-pass type I membrane protein</topology>
    </subcellularLocation>
</comment>
<keyword evidence="10" id="KW-1015">Disulfide bond</keyword>
<dbReference type="EMBL" id="OX459119">
    <property type="protein sequence ID" value="CAI9093863.1"/>
    <property type="molecule type" value="Genomic_DNA"/>
</dbReference>
<keyword evidence="9" id="KW-0472">Membrane</keyword>
<evidence type="ECO:0000256" key="7">
    <source>
        <dbReference type="ARBA" id="ARBA00022989"/>
    </source>
</evidence>
<keyword evidence="15" id="KW-1185">Reference proteome</keyword>
<evidence type="ECO:0000256" key="6">
    <source>
        <dbReference type="ARBA" id="ARBA00022982"/>
    </source>
</evidence>
<keyword evidence="4" id="KW-0479">Metal-binding</keyword>
<dbReference type="PROSITE" id="PS51485">
    <property type="entry name" value="PHYTOCYANIN"/>
    <property type="match status" value="1"/>
</dbReference>
<dbReference type="GO" id="GO:0009610">
    <property type="term" value="P:response to symbiotic fungus"/>
    <property type="evidence" value="ECO:0007669"/>
    <property type="project" value="UniProtKB-ARBA"/>
</dbReference>
<dbReference type="Proteomes" id="UP001161247">
    <property type="component" value="Chromosome 2"/>
</dbReference>
<evidence type="ECO:0000256" key="4">
    <source>
        <dbReference type="ARBA" id="ARBA00022723"/>
    </source>
</evidence>
<dbReference type="PANTHER" id="PTHR33021">
    <property type="entry name" value="BLUE COPPER PROTEIN"/>
    <property type="match status" value="1"/>
</dbReference>
<feature type="signal peptide" evidence="12">
    <location>
        <begin position="1"/>
        <end position="22"/>
    </location>
</feature>
<dbReference type="FunFam" id="2.60.40.420:FF:000067">
    <property type="entry name" value="Cupredoxin superfamily protein"/>
    <property type="match status" value="1"/>
</dbReference>
<keyword evidence="8" id="KW-0186">Copper</keyword>
<accession>A0AAV1CFQ4</accession>
<dbReference type="SUPFAM" id="SSF49503">
    <property type="entry name" value="Cupredoxins"/>
    <property type="match status" value="1"/>
</dbReference>
<name>A0AAV1CFQ4_OLDCO</name>
<dbReference type="GO" id="GO:0005886">
    <property type="term" value="C:plasma membrane"/>
    <property type="evidence" value="ECO:0007669"/>
    <property type="project" value="TreeGrafter"/>
</dbReference>
<evidence type="ECO:0000256" key="5">
    <source>
        <dbReference type="ARBA" id="ARBA00022729"/>
    </source>
</evidence>
<keyword evidence="3" id="KW-0812">Transmembrane</keyword>
<keyword evidence="7" id="KW-1133">Transmembrane helix</keyword>
<gene>
    <name evidence="14" type="ORF">OLC1_LOCUS5178</name>
</gene>
<dbReference type="InterPro" id="IPR003245">
    <property type="entry name" value="Phytocyanin_dom"/>
</dbReference>
<evidence type="ECO:0000256" key="12">
    <source>
        <dbReference type="SAM" id="SignalP"/>
    </source>
</evidence>
<dbReference type="AlphaFoldDB" id="A0AAV1CFQ4"/>